<feature type="transmembrane region" description="Helical" evidence="1">
    <location>
        <begin position="21"/>
        <end position="40"/>
    </location>
</feature>
<dbReference type="AlphaFoldDB" id="A0AAP0LYN9"/>
<dbReference type="Proteomes" id="UP001428341">
    <property type="component" value="Unassembled WGS sequence"/>
</dbReference>
<feature type="transmembrane region" description="Helical" evidence="1">
    <location>
        <begin position="52"/>
        <end position="70"/>
    </location>
</feature>
<dbReference type="EMBL" id="JBCGBO010000007">
    <property type="protein sequence ID" value="KAK9188080.1"/>
    <property type="molecule type" value="Genomic_DNA"/>
</dbReference>
<evidence type="ECO:0000313" key="2">
    <source>
        <dbReference type="EMBL" id="KAK9188080.1"/>
    </source>
</evidence>
<dbReference type="PROSITE" id="PS51257">
    <property type="entry name" value="PROKAR_LIPOPROTEIN"/>
    <property type="match status" value="1"/>
</dbReference>
<proteinExistence type="predicted"/>
<evidence type="ECO:0000313" key="3">
    <source>
        <dbReference type="Proteomes" id="UP001428341"/>
    </source>
</evidence>
<reference evidence="2 3" key="1">
    <citation type="submission" date="2024-05" db="EMBL/GenBank/DDBJ databases">
        <title>Haplotype-resolved chromosome-level genome assembly of Huyou (Citrus changshanensis).</title>
        <authorList>
            <person name="Miao C."/>
            <person name="Chen W."/>
            <person name="Wu Y."/>
            <person name="Wang L."/>
            <person name="Zhao S."/>
            <person name="Grierson D."/>
            <person name="Xu C."/>
            <person name="Chen K."/>
        </authorList>
    </citation>
    <scope>NUCLEOTIDE SEQUENCE [LARGE SCALE GENOMIC DNA]</scope>
    <source>
        <strain evidence="2">01-14</strain>
        <tissue evidence="2">Leaf</tissue>
    </source>
</reference>
<keyword evidence="3" id="KW-1185">Reference proteome</keyword>
<organism evidence="2 3">
    <name type="scientific">Citrus x changshan-huyou</name>
    <dbReference type="NCBI Taxonomy" id="2935761"/>
    <lineage>
        <taxon>Eukaryota</taxon>
        <taxon>Viridiplantae</taxon>
        <taxon>Streptophyta</taxon>
        <taxon>Embryophyta</taxon>
        <taxon>Tracheophyta</taxon>
        <taxon>Spermatophyta</taxon>
        <taxon>Magnoliopsida</taxon>
        <taxon>eudicotyledons</taxon>
        <taxon>Gunneridae</taxon>
        <taxon>Pentapetalae</taxon>
        <taxon>rosids</taxon>
        <taxon>malvids</taxon>
        <taxon>Sapindales</taxon>
        <taxon>Rutaceae</taxon>
        <taxon>Aurantioideae</taxon>
        <taxon>Citrus</taxon>
    </lineage>
</organism>
<comment type="caution">
    <text evidence="2">The sequence shown here is derived from an EMBL/GenBank/DDBJ whole genome shotgun (WGS) entry which is preliminary data.</text>
</comment>
<keyword evidence="1" id="KW-0472">Membrane</keyword>
<sequence>MKAICMELLARGPPFQIFKCYQLHVMLCVLGFFSCCSHHFTYSQFVTINHFYIISRTTTGGCFGTFFSLVSDS</sequence>
<evidence type="ECO:0000256" key="1">
    <source>
        <dbReference type="SAM" id="Phobius"/>
    </source>
</evidence>
<protein>
    <submittedName>
        <fullName evidence="2">Uncharacterized protein</fullName>
    </submittedName>
</protein>
<keyword evidence="1" id="KW-1133">Transmembrane helix</keyword>
<name>A0AAP0LYN9_9ROSI</name>
<accession>A0AAP0LYN9</accession>
<keyword evidence="1" id="KW-0812">Transmembrane</keyword>
<gene>
    <name evidence="2" type="ORF">WN944_019479</name>
</gene>